<name>A0A674IXQ4_9SAUR</name>
<keyword evidence="6" id="KW-0862">Zinc</keyword>
<dbReference type="GO" id="GO:0005634">
    <property type="term" value="C:nucleus"/>
    <property type="evidence" value="ECO:0007669"/>
    <property type="project" value="UniProtKB-SubCell"/>
</dbReference>
<dbReference type="Pfam" id="PF00096">
    <property type="entry name" value="zf-C2H2"/>
    <property type="match status" value="5"/>
</dbReference>
<keyword evidence="10" id="KW-0539">Nucleus</keyword>
<dbReference type="GO" id="GO:0000978">
    <property type="term" value="F:RNA polymerase II cis-regulatory region sequence-specific DNA binding"/>
    <property type="evidence" value="ECO:0007669"/>
    <property type="project" value="TreeGrafter"/>
</dbReference>
<dbReference type="GO" id="GO:0008270">
    <property type="term" value="F:zinc ion binding"/>
    <property type="evidence" value="ECO:0007669"/>
    <property type="project" value="UniProtKB-KW"/>
</dbReference>
<evidence type="ECO:0000256" key="11">
    <source>
        <dbReference type="PROSITE-ProRule" id="PRU00042"/>
    </source>
</evidence>
<accession>A0A674IXQ4</accession>
<dbReference type="FunFam" id="3.30.160.60:FF:002343">
    <property type="entry name" value="Zinc finger protein 33A"/>
    <property type="match status" value="1"/>
</dbReference>
<dbReference type="InterPro" id="IPR036236">
    <property type="entry name" value="Znf_C2H2_sf"/>
</dbReference>
<keyword evidence="5 11" id="KW-0863">Zinc-finger</keyword>
<dbReference type="SUPFAM" id="SSF57667">
    <property type="entry name" value="beta-beta-alpha zinc fingers"/>
    <property type="match status" value="4"/>
</dbReference>
<dbReference type="InParanoid" id="A0A674IXQ4"/>
<dbReference type="PROSITE" id="PS50157">
    <property type="entry name" value="ZINC_FINGER_C2H2_2"/>
    <property type="match status" value="7"/>
</dbReference>
<feature type="region of interest" description="Disordered" evidence="12">
    <location>
        <begin position="87"/>
        <end position="115"/>
    </location>
</feature>
<evidence type="ECO:0000256" key="9">
    <source>
        <dbReference type="ARBA" id="ARBA00023163"/>
    </source>
</evidence>
<dbReference type="AlphaFoldDB" id="A0A674IXQ4"/>
<dbReference type="Proteomes" id="UP000472274">
    <property type="component" value="Unplaced"/>
</dbReference>
<evidence type="ECO:0000313" key="14">
    <source>
        <dbReference type="Ensembl" id="ENSTMTP00000014281.1"/>
    </source>
</evidence>
<dbReference type="FunFam" id="3.30.160.60:FF:001270">
    <property type="entry name" value="zinc finger protein 583 isoform X1"/>
    <property type="match status" value="1"/>
</dbReference>
<feature type="domain" description="C2H2-type" evidence="13">
    <location>
        <begin position="268"/>
        <end position="295"/>
    </location>
</feature>
<reference evidence="14" key="2">
    <citation type="submission" date="2025-09" db="UniProtKB">
        <authorList>
            <consortium name="Ensembl"/>
        </authorList>
    </citation>
    <scope>IDENTIFICATION</scope>
</reference>
<evidence type="ECO:0000256" key="5">
    <source>
        <dbReference type="ARBA" id="ARBA00022771"/>
    </source>
</evidence>
<keyword evidence="3" id="KW-0479">Metal-binding</keyword>
<sequence>MSASPKRAQQPRSHPLGFHILQQSTGTGSIHRMSLVTDALSYPPCTLIWSDFPPCAGFPIPKPELIPHLERGEELWVPDLQACKEREISRGDRTAGAERGSENVEGNHHQEVPGEVEQRGTFVGRAEGNFSQCWEQGEACGNWHRSERLVGNNPRKKLVESIKCGGGDKDPTTQQTIPKEETPCHCLQCGKGFIVRSQLVTHQTIHTGEKPLQCLDRGESFSNRSDLNKHGRHHTGERASQCLECGKCFIWNSELIRHHLSHTGERPHKCLDCGKSFRQRSHLFNHQAFHTGERSHKCLDCGKSFIQRSDLLKHQALHTRERPHKCLVCGKSFIWRSDLVKHQRTHTGERPHKCVDCGKSFMQRSDLLKHGRIHTGSELL</sequence>
<keyword evidence="15" id="KW-1185">Reference proteome</keyword>
<evidence type="ECO:0000256" key="4">
    <source>
        <dbReference type="ARBA" id="ARBA00022737"/>
    </source>
</evidence>
<evidence type="ECO:0000256" key="6">
    <source>
        <dbReference type="ARBA" id="ARBA00022833"/>
    </source>
</evidence>
<comment type="subcellular location">
    <subcellularLocation>
        <location evidence="1">Nucleus</location>
    </subcellularLocation>
</comment>
<dbReference type="PANTHER" id="PTHR24404:SF100">
    <property type="entry name" value="ZINC FINGER PROTEIN 501"/>
    <property type="match status" value="1"/>
</dbReference>
<proteinExistence type="inferred from homology"/>
<dbReference type="InterPro" id="IPR013087">
    <property type="entry name" value="Znf_C2H2_type"/>
</dbReference>
<comment type="similarity">
    <text evidence="2">Belongs to the krueppel C2H2-type zinc-finger protein family.</text>
</comment>
<feature type="domain" description="C2H2-type" evidence="13">
    <location>
        <begin position="182"/>
        <end position="211"/>
    </location>
</feature>
<dbReference type="SMART" id="SM00355">
    <property type="entry name" value="ZnF_C2H2"/>
    <property type="match status" value="7"/>
</dbReference>
<dbReference type="GO" id="GO:0006357">
    <property type="term" value="P:regulation of transcription by RNA polymerase II"/>
    <property type="evidence" value="ECO:0007669"/>
    <property type="project" value="TreeGrafter"/>
</dbReference>
<evidence type="ECO:0000256" key="10">
    <source>
        <dbReference type="ARBA" id="ARBA00023242"/>
    </source>
</evidence>
<keyword evidence="8" id="KW-0238">DNA-binding</keyword>
<feature type="domain" description="C2H2-type" evidence="13">
    <location>
        <begin position="324"/>
        <end position="351"/>
    </location>
</feature>
<keyword evidence="9" id="KW-0804">Transcription</keyword>
<keyword evidence="4" id="KW-0677">Repeat</keyword>
<organism evidence="14 15">
    <name type="scientific">Terrapene triunguis</name>
    <name type="common">Three-toed box turtle</name>
    <dbReference type="NCBI Taxonomy" id="2587831"/>
    <lineage>
        <taxon>Eukaryota</taxon>
        <taxon>Metazoa</taxon>
        <taxon>Chordata</taxon>
        <taxon>Craniata</taxon>
        <taxon>Vertebrata</taxon>
        <taxon>Euteleostomi</taxon>
        <taxon>Archelosauria</taxon>
        <taxon>Testudinata</taxon>
        <taxon>Testudines</taxon>
        <taxon>Cryptodira</taxon>
        <taxon>Durocryptodira</taxon>
        <taxon>Testudinoidea</taxon>
        <taxon>Emydidae</taxon>
        <taxon>Terrapene</taxon>
    </lineage>
</organism>
<evidence type="ECO:0000256" key="3">
    <source>
        <dbReference type="ARBA" id="ARBA00022723"/>
    </source>
</evidence>
<feature type="domain" description="C2H2-type" evidence="13">
    <location>
        <begin position="352"/>
        <end position="379"/>
    </location>
</feature>
<evidence type="ECO:0000259" key="13">
    <source>
        <dbReference type="PROSITE" id="PS50157"/>
    </source>
</evidence>
<keyword evidence="7" id="KW-0805">Transcription regulation</keyword>
<evidence type="ECO:0000313" key="15">
    <source>
        <dbReference type="Proteomes" id="UP000472274"/>
    </source>
</evidence>
<evidence type="ECO:0000256" key="1">
    <source>
        <dbReference type="ARBA" id="ARBA00004123"/>
    </source>
</evidence>
<protein>
    <recommendedName>
        <fullName evidence="13">C2H2-type domain-containing protein</fullName>
    </recommendedName>
</protein>
<dbReference type="GO" id="GO:0003700">
    <property type="term" value="F:DNA-binding transcription factor activity"/>
    <property type="evidence" value="ECO:0007669"/>
    <property type="project" value="TreeGrafter"/>
</dbReference>
<dbReference type="InterPro" id="IPR050589">
    <property type="entry name" value="Ikaros_C2H2-ZF"/>
</dbReference>
<evidence type="ECO:0000256" key="7">
    <source>
        <dbReference type="ARBA" id="ARBA00023015"/>
    </source>
</evidence>
<dbReference type="Ensembl" id="ENSTMTT00000014770.1">
    <property type="protein sequence ID" value="ENSTMTP00000014281.1"/>
    <property type="gene ID" value="ENSTMTG00000010392.1"/>
</dbReference>
<dbReference type="FunFam" id="3.30.160.60:FF:000506">
    <property type="entry name" value="Zinc finger protein 23"/>
    <property type="match status" value="1"/>
</dbReference>
<evidence type="ECO:0000256" key="8">
    <source>
        <dbReference type="ARBA" id="ARBA00023125"/>
    </source>
</evidence>
<reference evidence="14" key="1">
    <citation type="submission" date="2025-08" db="UniProtKB">
        <authorList>
            <consortium name="Ensembl"/>
        </authorList>
    </citation>
    <scope>IDENTIFICATION</scope>
</reference>
<dbReference type="FunFam" id="3.30.160.60:FF:001119">
    <property type="entry name" value="zinc finger protein 408"/>
    <property type="match status" value="1"/>
</dbReference>
<evidence type="ECO:0000256" key="12">
    <source>
        <dbReference type="SAM" id="MobiDB-lite"/>
    </source>
</evidence>
<dbReference type="PROSITE" id="PS00028">
    <property type="entry name" value="ZINC_FINGER_C2H2_1"/>
    <property type="match status" value="6"/>
</dbReference>
<feature type="domain" description="C2H2-type" evidence="13">
    <location>
        <begin position="240"/>
        <end position="267"/>
    </location>
</feature>
<dbReference type="PANTHER" id="PTHR24404">
    <property type="entry name" value="ZINC FINGER PROTEIN"/>
    <property type="match status" value="1"/>
</dbReference>
<evidence type="ECO:0000256" key="2">
    <source>
        <dbReference type="ARBA" id="ARBA00006991"/>
    </source>
</evidence>
<dbReference type="FunFam" id="3.30.160.60:FF:000620">
    <property type="entry name" value="Zinc finger protein 263"/>
    <property type="match status" value="1"/>
</dbReference>
<dbReference type="GeneTree" id="ENSGT00940000154411"/>
<feature type="domain" description="C2H2-type" evidence="13">
    <location>
        <begin position="212"/>
        <end position="239"/>
    </location>
</feature>
<feature type="domain" description="C2H2-type" evidence="13">
    <location>
        <begin position="296"/>
        <end position="323"/>
    </location>
</feature>
<dbReference type="Gene3D" id="3.30.160.60">
    <property type="entry name" value="Classic Zinc Finger"/>
    <property type="match status" value="7"/>
</dbReference>
<dbReference type="FunFam" id="3.30.160.60:FF:000358">
    <property type="entry name" value="zinc finger protein 24"/>
    <property type="match status" value="1"/>
</dbReference>